<feature type="signal peptide" evidence="1">
    <location>
        <begin position="1"/>
        <end position="22"/>
    </location>
</feature>
<evidence type="ECO:0000313" key="3">
    <source>
        <dbReference type="Proteomes" id="UP000319829"/>
    </source>
</evidence>
<feature type="chain" id="PRO_5022023090" description="Porin" evidence="1">
    <location>
        <begin position="23"/>
        <end position="413"/>
    </location>
</feature>
<proteinExistence type="predicted"/>
<dbReference type="EMBL" id="VBOU01000055">
    <property type="protein sequence ID" value="TMQ54774.1"/>
    <property type="molecule type" value="Genomic_DNA"/>
</dbReference>
<protein>
    <recommendedName>
        <fullName evidence="4">Porin</fullName>
    </recommendedName>
</protein>
<sequence length="413" mass="45419">MRGRKLVVAGVLTFLIPWGARAEELPQTVSQKTPQGAAQVVALADSQAVSQGAAQSASPAVPEGTPVPAPPIPVLQTEPDFPRGRISGYMFGDLYYNASGDPTHRYASSGADSGQVNIDGKGLIGKDLNGVQLRRAYFQVDNDLSIKYSTRFRLEVDSKELTSGGKIGVFVKAAYLQAKNVIPRGNFFFGEIATPTFENSEEFWQYRSIEKTIADFRGISPSADLGVEMKGFADAAHKVGYSAMIGDGNGQKPENNRYKRFYLSLPLNLIRDLKIEPYVDYEDGVANADRALYKLFAGYELKRGAIGAEVVDQVIHSAGPSTEPFGLSIFGRMAPKPTLAAYARYDRWQPNTRAANRVDSDLYIAGLDWQPYKDVHVMPNVEATQYRARGTDVAPAHHDVQARLTFYYRFSKP</sequence>
<evidence type="ECO:0000256" key="1">
    <source>
        <dbReference type="SAM" id="SignalP"/>
    </source>
</evidence>
<evidence type="ECO:0000313" key="2">
    <source>
        <dbReference type="EMBL" id="TMQ54774.1"/>
    </source>
</evidence>
<accession>A0A538SU31</accession>
<evidence type="ECO:0008006" key="4">
    <source>
        <dbReference type="Google" id="ProtNLM"/>
    </source>
</evidence>
<name>A0A538SU31_UNCEI</name>
<gene>
    <name evidence="2" type="ORF">E6K74_05095</name>
</gene>
<dbReference type="SUPFAM" id="SSF56935">
    <property type="entry name" value="Porins"/>
    <property type="match status" value="1"/>
</dbReference>
<organism evidence="2 3">
    <name type="scientific">Eiseniibacteriota bacterium</name>
    <dbReference type="NCBI Taxonomy" id="2212470"/>
    <lineage>
        <taxon>Bacteria</taxon>
        <taxon>Candidatus Eiseniibacteriota</taxon>
    </lineage>
</organism>
<dbReference type="Gene3D" id="2.40.160.10">
    <property type="entry name" value="Porin"/>
    <property type="match status" value="1"/>
</dbReference>
<comment type="caution">
    <text evidence="2">The sequence shown here is derived from an EMBL/GenBank/DDBJ whole genome shotgun (WGS) entry which is preliminary data.</text>
</comment>
<dbReference type="AlphaFoldDB" id="A0A538SU31"/>
<dbReference type="Proteomes" id="UP000319829">
    <property type="component" value="Unassembled WGS sequence"/>
</dbReference>
<dbReference type="InterPro" id="IPR023614">
    <property type="entry name" value="Porin_dom_sf"/>
</dbReference>
<reference evidence="2 3" key="1">
    <citation type="journal article" date="2019" name="Nat. Microbiol.">
        <title>Mediterranean grassland soil C-N compound turnover is dependent on rainfall and depth, and is mediated by genomically divergent microorganisms.</title>
        <authorList>
            <person name="Diamond S."/>
            <person name="Andeer P.F."/>
            <person name="Li Z."/>
            <person name="Crits-Christoph A."/>
            <person name="Burstein D."/>
            <person name="Anantharaman K."/>
            <person name="Lane K.R."/>
            <person name="Thomas B.C."/>
            <person name="Pan C."/>
            <person name="Northen T.R."/>
            <person name="Banfield J.F."/>
        </authorList>
    </citation>
    <scope>NUCLEOTIDE SEQUENCE [LARGE SCALE GENOMIC DNA]</scope>
    <source>
        <strain evidence="2">WS_4</strain>
    </source>
</reference>
<keyword evidence="1" id="KW-0732">Signal</keyword>